<dbReference type="GO" id="GO:0031901">
    <property type="term" value="C:early endosome membrane"/>
    <property type="evidence" value="ECO:0007669"/>
    <property type="project" value="UniProtKB-SubCell"/>
</dbReference>
<dbReference type="GO" id="GO:0014069">
    <property type="term" value="C:postsynaptic density"/>
    <property type="evidence" value="ECO:0007669"/>
    <property type="project" value="UniProtKB-SubCell"/>
</dbReference>
<evidence type="ECO:0000256" key="8">
    <source>
        <dbReference type="ARBA" id="ARBA00013037"/>
    </source>
</evidence>
<evidence type="ECO:0000256" key="17">
    <source>
        <dbReference type="ARBA" id="ARBA00023242"/>
    </source>
</evidence>
<dbReference type="EC" id="3.1.3.66" evidence="8"/>
<reference evidence="26" key="2">
    <citation type="submission" date="2025-08" db="UniProtKB">
        <authorList>
            <consortium name="Ensembl"/>
        </authorList>
    </citation>
    <scope>IDENTIFICATION</scope>
</reference>
<evidence type="ECO:0000256" key="20">
    <source>
        <dbReference type="ARBA" id="ARBA00051892"/>
    </source>
</evidence>
<evidence type="ECO:0000256" key="11">
    <source>
        <dbReference type="ARBA" id="ARBA00022553"/>
    </source>
</evidence>
<dbReference type="GO" id="GO:0005737">
    <property type="term" value="C:cytoplasm"/>
    <property type="evidence" value="ECO:0000318"/>
    <property type="project" value="GO_Central"/>
</dbReference>
<evidence type="ECO:0000256" key="6">
    <source>
        <dbReference type="ARBA" id="ARBA00004847"/>
    </source>
</evidence>
<evidence type="ECO:0000256" key="16">
    <source>
        <dbReference type="ARBA" id="ARBA00023136"/>
    </source>
</evidence>
<evidence type="ECO:0000256" key="23">
    <source>
        <dbReference type="ARBA" id="ARBA00080875"/>
    </source>
</evidence>
<evidence type="ECO:0000256" key="2">
    <source>
        <dbReference type="ARBA" id="ARBA00004146"/>
    </source>
</evidence>
<comment type="pathway">
    <text evidence="6">Signal transduction; phosphatidylinositol signaling pathway.</text>
</comment>
<dbReference type="GO" id="GO:0005886">
    <property type="term" value="C:plasma membrane"/>
    <property type="evidence" value="ECO:0007669"/>
    <property type="project" value="UniProtKB-SubCell"/>
</dbReference>
<dbReference type="PANTHER" id="PTHR12187">
    <property type="entry name" value="AGAP000124-PA"/>
    <property type="match status" value="1"/>
</dbReference>
<dbReference type="InParanoid" id="W5MQ44"/>
<dbReference type="FunFam" id="2.60.40.150:FF:000038">
    <property type="entry name" value="Type I inositol 3,4-bisphosphate 4-phosphatase"/>
    <property type="match status" value="1"/>
</dbReference>
<reference evidence="27" key="1">
    <citation type="submission" date="2011-12" db="EMBL/GenBank/DDBJ databases">
        <title>The Draft Genome of Lepisosteus oculatus.</title>
        <authorList>
            <consortium name="The Broad Institute Genome Assembly &amp; Analysis Group"/>
            <consortium name="Computational R&amp;D Group"/>
            <consortium name="and Sequencing Platform"/>
            <person name="Di Palma F."/>
            <person name="Alfoldi J."/>
            <person name="Johnson J."/>
            <person name="Berlin A."/>
            <person name="Gnerre S."/>
            <person name="Jaffe D."/>
            <person name="MacCallum I."/>
            <person name="Young S."/>
            <person name="Walker B.J."/>
            <person name="Lander E.S."/>
            <person name="Lindblad-Toh K."/>
        </authorList>
    </citation>
    <scope>NUCLEOTIDE SEQUENCE [LARGE SCALE GENOMIC DNA]</scope>
</reference>
<keyword evidence="27" id="KW-1185">Reference proteome</keyword>
<keyword evidence="17" id="KW-0539">Nucleus</keyword>
<comment type="catalytic activity">
    <reaction evidence="20">
        <text>1D-myo-inositol 1,3,4-trisphosphate + H2O = 1D-myo-inositol 1,3-bisphosphate + phosphate</text>
        <dbReference type="Rhea" id="RHEA:43392"/>
        <dbReference type="ChEBI" id="CHEBI:15377"/>
        <dbReference type="ChEBI" id="CHEBI:43474"/>
        <dbReference type="ChEBI" id="CHEBI:58414"/>
        <dbReference type="ChEBI" id="CHEBI:83242"/>
    </reaction>
    <physiologicalReaction direction="left-to-right" evidence="20">
        <dbReference type="Rhea" id="RHEA:43393"/>
    </physiologicalReaction>
</comment>
<evidence type="ECO:0000256" key="5">
    <source>
        <dbReference type="ARBA" id="ARBA00004565"/>
    </source>
</evidence>
<dbReference type="InterPro" id="IPR035892">
    <property type="entry name" value="C2_domain_sf"/>
</dbReference>
<keyword evidence="10" id="KW-0963">Cytoplasm</keyword>
<dbReference type="Pfam" id="PF00168">
    <property type="entry name" value="C2"/>
    <property type="match status" value="1"/>
</dbReference>
<dbReference type="Proteomes" id="UP000018468">
    <property type="component" value="Linkage group LG17"/>
</dbReference>
<dbReference type="SUPFAM" id="SSF49562">
    <property type="entry name" value="C2 domain (Calcium/lipid-binding domain, CaLB)"/>
    <property type="match status" value="1"/>
</dbReference>
<evidence type="ECO:0000256" key="14">
    <source>
        <dbReference type="ARBA" id="ARBA00023018"/>
    </source>
</evidence>
<keyword evidence="12" id="KW-0967">Endosome</keyword>
<dbReference type="UniPathway" id="UPA00944"/>
<feature type="domain" description="C2" evidence="25">
    <location>
        <begin position="24"/>
        <end position="151"/>
    </location>
</feature>
<evidence type="ECO:0000313" key="26">
    <source>
        <dbReference type="Ensembl" id="ENSLOCP00000010503.1"/>
    </source>
</evidence>
<evidence type="ECO:0000256" key="24">
    <source>
        <dbReference type="ARBA" id="ARBA00082036"/>
    </source>
</evidence>
<evidence type="ECO:0000256" key="19">
    <source>
        <dbReference type="ARBA" id="ARBA00051770"/>
    </source>
</evidence>
<proteinExistence type="inferred from homology"/>
<comment type="subunit">
    <text evidence="21">Interacts with INPP5F.</text>
</comment>
<evidence type="ECO:0000256" key="21">
    <source>
        <dbReference type="ARBA" id="ARBA00065112"/>
    </source>
</evidence>
<dbReference type="Bgee" id="ENSLOCG00000008627">
    <property type="expression patterns" value="Expressed in brain and 13 other cell types or tissues"/>
</dbReference>
<dbReference type="InterPro" id="IPR000008">
    <property type="entry name" value="C2_dom"/>
</dbReference>
<dbReference type="GeneTree" id="ENSGT00940000157360"/>
<dbReference type="GO" id="GO:0055038">
    <property type="term" value="C:recycling endosome membrane"/>
    <property type="evidence" value="ECO:0007669"/>
    <property type="project" value="UniProtKB-SubCell"/>
</dbReference>
<dbReference type="Gene3D" id="2.60.40.150">
    <property type="entry name" value="C2 domain"/>
    <property type="match status" value="1"/>
</dbReference>
<comment type="subcellular location">
    <subcellularLocation>
        <location evidence="3">Cell membrane</location>
    </subcellularLocation>
    <subcellularLocation>
        <location evidence="4">Cytoplasm</location>
    </subcellularLocation>
    <subcellularLocation>
        <location evidence="2">Early endosome membrane</location>
    </subcellularLocation>
    <subcellularLocation>
        <location evidence="1">Nucleus</location>
    </subcellularLocation>
    <subcellularLocation>
        <location evidence="18">Postsynaptic density</location>
    </subcellularLocation>
    <subcellularLocation>
        <location evidence="5">Recycling endosome membrane</location>
    </subcellularLocation>
</comment>
<keyword evidence="16" id="KW-0472">Membrane</keyword>
<name>W5MQ44_LEPOC</name>
<keyword evidence="14" id="KW-0770">Synapse</keyword>
<dbReference type="PANTHER" id="PTHR12187:SF4">
    <property type="entry name" value="INOSITOL POLYPHOSPHATE-4-PHOSPHATASE TYPE I A"/>
    <property type="match status" value="1"/>
</dbReference>
<evidence type="ECO:0000256" key="22">
    <source>
        <dbReference type="ARBA" id="ARBA00074640"/>
    </source>
</evidence>
<dbReference type="InterPro" id="IPR039034">
    <property type="entry name" value="INPP4"/>
</dbReference>
<evidence type="ECO:0000256" key="13">
    <source>
        <dbReference type="ARBA" id="ARBA00022801"/>
    </source>
</evidence>
<evidence type="ECO:0000256" key="18">
    <source>
        <dbReference type="ARBA" id="ARBA00034105"/>
    </source>
</evidence>
<evidence type="ECO:0000256" key="4">
    <source>
        <dbReference type="ARBA" id="ARBA00004496"/>
    </source>
</evidence>
<dbReference type="PROSITE" id="PS50004">
    <property type="entry name" value="C2"/>
    <property type="match status" value="1"/>
</dbReference>
<evidence type="ECO:0000259" key="25">
    <source>
        <dbReference type="PROSITE" id="PS50004"/>
    </source>
</evidence>
<keyword evidence="15" id="KW-0443">Lipid metabolism</keyword>
<dbReference type="eggNOG" id="KOG4428">
    <property type="taxonomic scope" value="Eukaryota"/>
</dbReference>
<evidence type="ECO:0000256" key="7">
    <source>
        <dbReference type="ARBA" id="ARBA00006306"/>
    </source>
</evidence>
<dbReference type="AlphaFoldDB" id="W5MQ44"/>
<protein>
    <recommendedName>
        <fullName evidence="22">Inositol polyphosphate-4-phosphatase type I A</fullName>
        <ecNumber evidence="8">3.1.3.66</ecNumber>
    </recommendedName>
    <alternativeName>
        <fullName evidence="24">Inositol polyphosphate 4-phosphatase type I</fullName>
    </alternativeName>
    <alternativeName>
        <fullName evidence="23">Type I inositol 3,4-bisphosphate 4-phosphatase</fullName>
    </alternativeName>
</protein>
<evidence type="ECO:0000256" key="15">
    <source>
        <dbReference type="ARBA" id="ARBA00023098"/>
    </source>
</evidence>
<evidence type="ECO:0000256" key="3">
    <source>
        <dbReference type="ARBA" id="ARBA00004236"/>
    </source>
</evidence>
<dbReference type="GO" id="GO:0005634">
    <property type="term" value="C:nucleus"/>
    <property type="evidence" value="ECO:0007669"/>
    <property type="project" value="UniProtKB-SubCell"/>
</dbReference>
<comment type="catalytic activity">
    <reaction evidence="19">
        <text>1D-myo-inositol 3,4-bisphosphate + H2O = 1D-myo-inositol 3-phosphate + phosphate</text>
        <dbReference type="Rhea" id="RHEA:43388"/>
        <dbReference type="ChEBI" id="CHEBI:15377"/>
        <dbReference type="ChEBI" id="CHEBI:43474"/>
        <dbReference type="ChEBI" id="CHEBI:58401"/>
        <dbReference type="ChEBI" id="CHEBI:83241"/>
    </reaction>
    <physiologicalReaction direction="left-to-right" evidence="19">
        <dbReference type="Rhea" id="RHEA:43389"/>
    </physiologicalReaction>
</comment>
<dbReference type="GO" id="GO:0044281">
    <property type="term" value="P:small molecule metabolic process"/>
    <property type="evidence" value="ECO:0007669"/>
    <property type="project" value="UniProtKB-ARBA"/>
</dbReference>
<dbReference type="CDD" id="cd04048">
    <property type="entry name" value="C2A_Copine"/>
    <property type="match status" value="1"/>
</dbReference>
<evidence type="ECO:0000256" key="1">
    <source>
        <dbReference type="ARBA" id="ARBA00004123"/>
    </source>
</evidence>
<sequence>MSARERSPRHRPWSVYRATTFDLSSEMLGLTLAGNSQDPDEPVLEFSLACSELITPALDRKPNSFVAVSVTTPPQAFWTKHAQTEIIEGTSNPIFLSSIAFFQDSLINQQTQVKLSVYDVKDRSQGTMYLLGSAMFTVKELLQEKQHRLHLMLRSAENERVGNITIIAWQMEEKRDQRSPVTRLPDTINGRTVLPVDESLTESLGIRAKYASLCKDTLLKSVFGGTMSRMYRLPTTDGNHLRILEQMAESVLSLNVPRQFVKLLLEEDAARVCELEELGELSPCWESLRRQIVTQYQTIILTYQETLTDLHQYKGPSFKASNLKAEKKLEFMPTNLHIQRMRVQDDSGSDHTYDIVTIGAPAAHCQGFKNSGLRKLIHKFEEAKKHSSVSSSQSIVYMPQDIIRAKEIIAHINTLKTQVSYYAERLSRAAKERSVNGLERTLAILADKTRQLVTVCDCKLLANSIQALNAARPEYIASKASPTTGDSDQVVLRNDQDTLVAKWAGKNSRSSLHANWHEEEWEKVWLNVDKSLECIIQRVDKLLQKDRLQSDSCEDVFQCDTSSTSKKGNLERRAYWINPDCMEETSSSCSSASPSSATLPPVTYYCSPPAEEASPGEWSEALYPLLTTLTECVAMMSDKAKKSMVFLLMQDTAPTIAMDLSLQYRRDVVFCQTLTALICGFIIKLRNCLRDDGFLRQLHTIGLLAQFESLLSTYGEELSMLEDMSVGIMDMRNVTFKVTQATSSSSVDMLPVITGNRDGFNVRIPLPGTMFDALPREIQNGMLLRVQPVLFNVGINEQQTLAEKFGDTSLQEIINTESLARLNSYYEQFKEVLPEDCLPRSRSQTCLPELLRFLGQNVHARKNKNVDILWQAAEICRRLNGVRFTSCKSAKDRTAMSVTLEQCLILQHEHGMAPQVFTQALDCMRSEGCRRENTMKNVGCRKYAFNTLQLKAFPKHYRPPEGTYGKVET</sequence>
<reference evidence="26" key="3">
    <citation type="submission" date="2025-09" db="UniProtKB">
        <authorList>
            <consortium name="Ensembl"/>
        </authorList>
    </citation>
    <scope>IDENTIFICATION</scope>
</reference>
<keyword evidence="9" id="KW-1003">Cell membrane</keyword>
<comment type="similarity">
    <text evidence="7">Belongs to the inositol 3,4-bisphosphate 4-phosphatase family.</text>
</comment>
<accession>W5MQ44</accession>
<keyword evidence="13" id="KW-0378">Hydrolase</keyword>
<evidence type="ECO:0000256" key="12">
    <source>
        <dbReference type="ARBA" id="ARBA00022753"/>
    </source>
</evidence>
<organism evidence="26 27">
    <name type="scientific">Lepisosteus oculatus</name>
    <name type="common">Spotted gar</name>
    <dbReference type="NCBI Taxonomy" id="7918"/>
    <lineage>
        <taxon>Eukaryota</taxon>
        <taxon>Metazoa</taxon>
        <taxon>Chordata</taxon>
        <taxon>Craniata</taxon>
        <taxon>Vertebrata</taxon>
        <taxon>Euteleostomi</taxon>
        <taxon>Actinopterygii</taxon>
        <taxon>Neopterygii</taxon>
        <taxon>Holostei</taxon>
        <taxon>Semionotiformes</taxon>
        <taxon>Lepisosteidae</taxon>
        <taxon>Lepisosteus</taxon>
    </lineage>
</organism>
<dbReference type="Ensembl" id="ENSLOCT00000010518.1">
    <property type="protein sequence ID" value="ENSLOCP00000010503.1"/>
    <property type="gene ID" value="ENSLOCG00000008627.1"/>
</dbReference>
<dbReference type="EMBL" id="AHAT01003416">
    <property type="status" value="NOT_ANNOTATED_CDS"/>
    <property type="molecule type" value="Genomic_DNA"/>
</dbReference>
<evidence type="ECO:0000313" key="27">
    <source>
        <dbReference type="Proteomes" id="UP000018468"/>
    </source>
</evidence>
<dbReference type="OMA" id="CRRENTY"/>
<keyword evidence="11" id="KW-0597">Phosphoprotein</keyword>
<evidence type="ECO:0000256" key="10">
    <source>
        <dbReference type="ARBA" id="ARBA00022490"/>
    </source>
</evidence>
<dbReference type="STRING" id="7918.ENSLOCP00000010503"/>
<dbReference type="GO" id="GO:0016316">
    <property type="term" value="F:phosphatidylinositol-3,4-bisphosphate 4-phosphatase activity"/>
    <property type="evidence" value="ECO:0000318"/>
    <property type="project" value="GO_Central"/>
</dbReference>
<evidence type="ECO:0000256" key="9">
    <source>
        <dbReference type="ARBA" id="ARBA00022475"/>
    </source>
</evidence>